<evidence type="ECO:0000259" key="4">
    <source>
        <dbReference type="Pfam" id="PF00248"/>
    </source>
</evidence>
<dbReference type="GO" id="GO:0005737">
    <property type="term" value="C:cytoplasm"/>
    <property type="evidence" value="ECO:0007669"/>
    <property type="project" value="TreeGrafter"/>
</dbReference>
<dbReference type="InterPro" id="IPR050791">
    <property type="entry name" value="Aldo-Keto_reductase"/>
</dbReference>
<dbReference type="PANTHER" id="PTHR43625">
    <property type="entry name" value="AFLATOXIN B1 ALDEHYDE REDUCTASE"/>
    <property type="match status" value="1"/>
</dbReference>
<keyword evidence="3" id="KW-0732">Signal</keyword>
<gene>
    <name evidence="5" type="ORF">F3Y22_tig00002982pilonHSYRG00022</name>
</gene>
<evidence type="ECO:0000313" key="5">
    <source>
        <dbReference type="EMBL" id="KAE8730422.1"/>
    </source>
</evidence>
<dbReference type="GO" id="GO:0016491">
    <property type="term" value="F:oxidoreductase activity"/>
    <property type="evidence" value="ECO:0007669"/>
    <property type="project" value="UniProtKB-KW"/>
</dbReference>
<dbReference type="InterPro" id="IPR023210">
    <property type="entry name" value="NADP_OxRdtase_dom"/>
</dbReference>
<dbReference type="SUPFAM" id="SSF51430">
    <property type="entry name" value="NAD(P)-linked oxidoreductase"/>
    <property type="match status" value="1"/>
</dbReference>
<feature type="signal peptide" evidence="3">
    <location>
        <begin position="1"/>
        <end position="30"/>
    </location>
</feature>
<dbReference type="InterPro" id="IPR036812">
    <property type="entry name" value="NAD(P)_OxRdtase_dom_sf"/>
</dbReference>
<evidence type="ECO:0000256" key="2">
    <source>
        <dbReference type="ARBA" id="ARBA00023002"/>
    </source>
</evidence>
<dbReference type="PANTHER" id="PTHR43625:SF40">
    <property type="entry name" value="ALDO-KETO REDUCTASE YAKC [NADP(+)]"/>
    <property type="match status" value="1"/>
</dbReference>
<dbReference type="EMBL" id="VEPZ02000208">
    <property type="protein sequence ID" value="KAE8730422.1"/>
    <property type="molecule type" value="Genomic_DNA"/>
</dbReference>
<keyword evidence="6" id="KW-1185">Reference proteome</keyword>
<dbReference type="Pfam" id="PF00248">
    <property type="entry name" value="Aldo_ket_red"/>
    <property type="match status" value="1"/>
</dbReference>
<feature type="domain" description="NADP-dependent oxidoreductase" evidence="4">
    <location>
        <begin position="17"/>
        <end position="90"/>
    </location>
</feature>
<reference evidence="5" key="1">
    <citation type="submission" date="2019-09" db="EMBL/GenBank/DDBJ databases">
        <title>Draft genome information of white flower Hibiscus syriacus.</title>
        <authorList>
            <person name="Kim Y.-M."/>
        </authorList>
    </citation>
    <scope>NUCLEOTIDE SEQUENCE [LARGE SCALE GENOMIC DNA]</scope>
    <source>
        <strain evidence="5">YM2019G1</strain>
    </source>
</reference>
<evidence type="ECO:0000313" key="6">
    <source>
        <dbReference type="Proteomes" id="UP000436088"/>
    </source>
</evidence>
<accession>A0A6A3CSF0</accession>
<sequence length="133" mass="14901">MEKVISVLVLLMLELLLKLEWSLWSRDVEAGIVPTCRELGIEIVAYSPLGRVFFSSGPKIVKTLSNDDSRNYYEIAHHSDLSNVVSAVVEQRCYHRETMIVSWPNFMREQGGGGGCTCRPRLARVVSSADNSN</sequence>
<dbReference type="AlphaFoldDB" id="A0A6A3CSF0"/>
<feature type="chain" id="PRO_5025340716" description="NADP-dependent oxidoreductase domain-containing protein" evidence="3">
    <location>
        <begin position="31"/>
        <end position="133"/>
    </location>
</feature>
<proteinExistence type="predicted"/>
<dbReference type="Proteomes" id="UP000436088">
    <property type="component" value="Unassembled WGS sequence"/>
</dbReference>
<evidence type="ECO:0000256" key="1">
    <source>
        <dbReference type="ARBA" id="ARBA00022857"/>
    </source>
</evidence>
<name>A0A6A3CSF0_HIBSY</name>
<protein>
    <recommendedName>
        <fullName evidence="4">NADP-dependent oxidoreductase domain-containing protein</fullName>
    </recommendedName>
</protein>
<evidence type="ECO:0000256" key="3">
    <source>
        <dbReference type="SAM" id="SignalP"/>
    </source>
</evidence>
<keyword evidence="1" id="KW-0521">NADP</keyword>
<keyword evidence="2" id="KW-0560">Oxidoreductase</keyword>
<dbReference type="Gene3D" id="3.20.20.100">
    <property type="entry name" value="NADP-dependent oxidoreductase domain"/>
    <property type="match status" value="1"/>
</dbReference>
<comment type="caution">
    <text evidence="5">The sequence shown here is derived from an EMBL/GenBank/DDBJ whole genome shotgun (WGS) entry which is preliminary data.</text>
</comment>
<organism evidence="5 6">
    <name type="scientific">Hibiscus syriacus</name>
    <name type="common">Rose of Sharon</name>
    <dbReference type="NCBI Taxonomy" id="106335"/>
    <lineage>
        <taxon>Eukaryota</taxon>
        <taxon>Viridiplantae</taxon>
        <taxon>Streptophyta</taxon>
        <taxon>Embryophyta</taxon>
        <taxon>Tracheophyta</taxon>
        <taxon>Spermatophyta</taxon>
        <taxon>Magnoliopsida</taxon>
        <taxon>eudicotyledons</taxon>
        <taxon>Gunneridae</taxon>
        <taxon>Pentapetalae</taxon>
        <taxon>rosids</taxon>
        <taxon>malvids</taxon>
        <taxon>Malvales</taxon>
        <taxon>Malvaceae</taxon>
        <taxon>Malvoideae</taxon>
        <taxon>Hibiscus</taxon>
    </lineage>
</organism>